<name>A0A142CT80_9EURY</name>
<feature type="coiled-coil region" evidence="1">
    <location>
        <begin position="52"/>
        <end position="79"/>
    </location>
</feature>
<dbReference type="AlphaFoldDB" id="A0A142CT80"/>
<dbReference type="STRING" id="53952.A0127_01750"/>
<evidence type="ECO:0000256" key="1">
    <source>
        <dbReference type="SAM" id="Coils"/>
    </source>
</evidence>
<keyword evidence="1" id="KW-0175">Coiled coil</keyword>
<dbReference type="EMBL" id="CP014750">
    <property type="protein sequence ID" value="AMQ17982.1"/>
    <property type="molecule type" value="Genomic_DNA"/>
</dbReference>
<dbReference type="OrthoDB" id="102052at2157"/>
<keyword evidence="3" id="KW-1185">Reference proteome</keyword>
<gene>
    <name evidence="2" type="ORF">A0127_01750</name>
</gene>
<sequence>MKVVVKSKRGWRKVTFNVPDETFEQIMELAKRYGFRPDEVLRIILLHDYIDFREGETDIENLEREISELERKLYELEGKWSPLRFRTYYLVLDNQNLGIQLSGMIAENKRLRKILDKPEKDYTNIEELIHYYLSFEGKD</sequence>
<protein>
    <submittedName>
        <fullName evidence="2">Uncharacterized protein</fullName>
    </submittedName>
</protein>
<evidence type="ECO:0000313" key="2">
    <source>
        <dbReference type="EMBL" id="AMQ17982.1"/>
    </source>
</evidence>
<dbReference type="Proteomes" id="UP000073604">
    <property type="component" value="Chromosome"/>
</dbReference>
<dbReference type="KEGG" id="tpep:A0127_01750"/>
<organism evidence="2 3">
    <name type="scientific">Thermococcus peptonophilus</name>
    <dbReference type="NCBI Taxonomy" id="53952"/>
    <lineage>
        <taxon>Archaea</taxon>
        <taxon>Methanobacteriati</taxon>
        <taxon>Methanobacteriota</taxon>
        <taxon>Thermococci</taxon>
        <taxon>Thermococcales</taxon>
        <taxon>Thermococcaceae</taxon>
        <taxon>Thermococcus</taxon>
    </lineage>
</organism>
<evidence type="ECO:0000313" key="3">
    <source>
        <dbReference type="Proteomes" id="UP000073604"/>
    </source>
</evidence>
<accession>A0A142CT80</accession>
<proteinExistence type="predicted"/>
<reference evidence="3" key="1">
    <citation type="submission" date="2016-03" db="EMBL/GenBank/DDBJ databases">
        <authorList>
            <person name="Oger P.M."/>
        </authorList>
    </citation>
    <scope>NUCLEOTIDE SEQUENCE [LARGE SCALE GENOMIC DNA]</scope>
    <source>
        <strain evidence="3">OG-1</strain>
    </source>
</reference>
<dbReference type="RefSeq" id="WP_062387187.1">
    <property type="nucleotide sequence ID" value="NZ_CP014750.1"/>
</dbReference>
<dbReference type="GeneID" id="27139230"/>